<dbReference type="RefSeq" id="WP_000720260.1">
    <property type="nucleotide sequence ID" value="NZ_CP009332.1"/>
</dbReference>
<dbReference type="PROSITE" id="PS51272">
    <property type="entry name" value="SLH"/>
    <property type="match status" value="2"/>
</dbReference>
<dbReference type="Pfam" id="PF00395">
    <property type="entry name" value="SLH"/>
    <property type="match status" value="3"/>
</dbReference>
<proteinExistence type="predicted"/>
<evidence type="ECO:0000313" key="7">
    <source>
        <dbReference type="Proteomes" id="UP000501107"/>
    </source>
</evidence>
<sequence length="226" mass="25253">MKKIIISGVCAAVFGTTFFANNSMAETSGNITNQGIQAASAQNSKFIDVPDWSWAYNEINYMVDHNIMLGYHNGYFGALEEITREELAAFLYRTVKIPDRDMSQPLPFNDINDSMFKKEIAAGLKSGIFFPASDGRFNPNRTVTRAELAQTFKNAFGLNKKFDYQFNDTQGHWANEAIETLYSNGITGGVGNNNFNPDGTVTREQLAVFLYRAIPVSIKELRDNAK</sequence>
<dbReference type="Proteomes" id="UP000501107">
    <property type="component" value="Plasmid unnamed1"/>
</dbReference>
<protein>
    <submittedName>
        <fullName evidence="5">S-layer homology domain-containing protein</fullName>
    </submittedName>
</protein>
<evidence type="ECO:0000256" key="2">
    <source>
        <dbReference type="SAM" id="SignalP"/>
    </source>
</evidence>
<feature type="signal peptide" evidence="2">
    <location>
        <begin position="1"/>
        <end position="25"/>
    </location>
</feature>
<dbReference type="InterPro" id="IPR051465">
    <property type="entry name" value="Cell_Envelope_Struct_Comp"/>
</dbReference>
<keyword evidence="1 2" id="KW-0732">Signal</keyword>
<dbReference type="EMBL" id="CP053977">
    <property type="protein sequence ID" value="QKH22465.1"/>
    <property type="molecule type" value="Genomic_DNA"/>
</dbReference>
<keyword evidence="5" id="KW-0614">Plasmid</keyword>
<dbReference type="EMBL" id="CP009332">
    <property type="protein sequence ID" value="AJG73614.1"/>
    <property type="molecule type" value="Genomic_DNA"/>
</dbReference>
<dbReference type="KEGG" id="btw:BF38_6185"/>
<dbReference type="InterPro" id="IPR001119">
    <property type="entry name" value="SLH_dom"/>
</dbReference>
<feature type="chain" id="PRO_5030004262" evidence="2">
    <location>
        <begin position="26"/>
        <end position="226"/>
    </location>
</feature>
<geneLocation type="plasmid" evidence="4 6">
    <name>3</name>
</geneLocation>
<feature type="domain" description="SLH" evidence="3">
    <location>
        <begin position="42"/>
        <end position="105"/>
    </location>
</feature>
<evidence type="ECO:0000313" key="6">
    <source>
        <dbReference type="Proteomes" id="UP000031876"/>
    </source>
</evidence>
<dbReference type="AlphaFoldDB" id="A0A0B5N712"/>
<geneLocation type="plasmid" evidence="5 7">
    <name>unnamed1</name>
</geneLocation>
<evidence type="ECO:0000259" key="3">
    <source>
        <dbReference type="PROSITE" id="PS51272"/>
    </source>
</evidence>
<dbReference type="PANTHER" id="PTHR43308">
    <property type="entry name" value="OUTER MEMBRANE PROTEIN ALPHA-RELATED"/>
    <property type="match status" value="1"/>
</dbReference>
<gene>
    <name evidence="4" type="ORF">BF38_6185</name>
    <name evidence="5" type="ORF">FOC89_00330</name>
</gene>
<dbReference type="Proteomes" id="UP000031876">
    <property type="component" value="Plasmid 3"/>
</dbReference>
<evidence type="ECO:0000313" key="4">
    <source>
        <dbReference type="EMBL" id="AJG73614.1"/>
    </source>
</evidence>
<evidence type="ECO:0000313" key="5">
    <source>
        <dbReference type="EMBL" id="QKH22465.1"/>
    </source>
</evidence>
<evidence type="ECO:0000256" key="1">
    <source>
        <dbReference type="ARBA" id="ARBA00022729"/>
    </source>
</evidence>
<accession>A0A0B5N712</accession>
<name>A0A0B5N712_BACTU</name>
<organism evidence="5 7">
    <name type="scientific">Bacillus thuringiensis</name>
    <dbReference type="NCBI Taxonomy" id="1428"/>
    <lineage>
        <taxon>Bacteria</taxon>
        <taxon>Bacillati</taxon>
        <taxon>Bacillota</taxon>
        <taxon>Bacilli</taxon>
        <taxon>Bacillales</taxon>
        <taxon>Bacillaceae</taxon>
        <taxon>Bacillus</taxon>
        <taxon>Bacillus cereus group</taxon>
    </lineage>
</organism>
<reference evidence="5 7" key="2">
    <citation type="submission" date="2020-05" db="EMBL/GenBank/DDBJ databases">
        <title>FDA dAtabase for Regulatory Grade micrObial Sequences (FDA-ARGOS): Supporting development and validation of Infectious Disease Dx tests.</title>
        <authorList>
            <person name="Nelson B."/>
            <person name="Plummer A."/>
            <person name="Tallon L."/>
            <person name="Sadzewicz L."/>
            <person name="Zhao X."/>
            <person name="Vavikolanu K."/>
            <person name="Mehta A."/>
            <person name="Aluvathingal J."/>
            <person name="Nadendla S."/>
            <person name="Myers T."/>
            <person name="Yan Y."/>
            <person name="Sichtig H."/>
        </authorList>
    </citation>
    <scope>NUCLEOTIDE SEQUENCE [LARGE SCALE GENOMIC DNA]</scope>
    <source>
        <strain evidence="5 7">FDAARGOS_795</strain>
        <plasmid evidence="5 7">unnamed1</plasmid>
    </source>
</reference>
<reference evidence="4 6" key="1">
    <citation type="journal article" date="2015" name="Genome Announc.">
        <title>Complete genome sequences for 35 biothreat assay-relevant bacillus species.</title>
        <authorList>
            <person name="Johnson S.L."/>
            <person name="Daligault H.E."/>
            <person name="Davenport K.W."/>
            <person name="Jaissle J."/>
            <person name="Frey K.G."/>
            <person name="Ladner J.T."/>
            <person name="Broomall S.M."/>
            <person name="Bishop-Lilly K.A."/>
            <person name="Bruce D.C."/>
            <person name="Gibbons H.S."/>
            <person name="Coyne S.R."/>
            <person name="Lo C.C."/>
            <person name="Meincke L."/>
            <person name="Munk A.C."/>
            <person name="Koroleva G.I."/>
            <person name="Rosenzweig C.N."/>
            <person name="Palacios G.F."/>
            <person name="Redden C.L."/>
            <person name="Minogue T.D."/>
            <person name="Chain P.S."/>
        </authorList>
    </citation>
    <scope>NUCLEOTIDE SEQUENCE [LARGE SCALE GENOMIC DNA]</scope>
    <source>
        <strain evidence="4 6">HD1011</strain>
        <plasmid evidence="4 6">3</plasmid>
    </source>
</reference>
<feature type="domain" description="SLH" evidence="3">
    <location>
        <begin position="161"/>
        <end position="224"/>
    </location>
</feature>